<feature type="domain" description="Potassium channel" evidence="2">
    <location>
        <begin position="162"/>
        <end position="215"/>
    </location>
</feature>
<dbReference type="RefSeq" id="WP_349240193.1">
    <property type="nucleotide sequence ID" value="NZ_JAVTTO010000001.1"/>
</dbReference>
<evidence type="ECO:0000313" key="4">
    <source>
        <dbReference type="Proteomes" id="UP001257277"/>
    </source>
</evidence>
<dbReference type="Proteomes" id="UP001257277">
    <property type="component" value="Unassembled WGS sequence"/>
</dbReference>
<feature type="transmembrane region" description="Helical" evidence="1">
    <location>
        <begin position="119"/>
        <end position="138"/>
    </location>
</feature>
<name>A0ABU3LCZ2_9FLAO</name>
<dbReference type="InterPro" id="IPR013099">
    <property type="entry name" value="K_chnl_dom"/>
</dbReference>
<proteinExistence type="predicted"/>
<gene>
    <name evidence="3" type="ORF">RQM59_01015</name>
</gene>
<feature type="transmembrane region" description="Helical" evidence="1">
    <location>
        <begin position="36"/>
        <end position="53"/>
    </location>
</feature>
<feature type="transmembrane region" description="Helical" evidence="1">
    <location>
        <begin position="12"/>
        <end position="30"/>
    </location>
</feature>
<feature type="transmembrane region" description="Helical" evidence="1">
    <location>
        <begin position="91"/>
        <end position="110"/>
    </location>
</feature>
<comment type="caution">
    <text evidence="3">The sequence shown here is derived from an EMBL/GenBank/DDBJ whole genome shotgun (WGS) entry which is preliminary data.</text>
</comment>
<keyword evidence="1" id="KW-0812">Transmembrane</keyword>
<feature type="transmembrane region" description="Helical" evidence="1">
    <location>
        <begin position="60"/>
        <end position="79"/>
    </location>
</feature>
<organism evidence="3 4">
    <name type="scientific">Asprobacillus argus</name>
    <dbReference type="NCBI Taxonomy" id="3076534"/>
    <lineage>
        <taxon>Bacteria</taxon>
        <taxon>Pseudomonadati</taxon>
        <taxon>Bacteroidota</taxon>
        <taxon>Flavobacteriia</taxon>
        <taxon>Flavobacteriales</taxon>
        <taxon>Flavobacteriaceae</taxon>
        <taxon>Asprobacillus</taxon>
    </lineage>
</organism>
<evidence type="ECO:0000259" key="2">
    <source>
        <dbReference type="Pfam" id="PF07885"/>
    </source>
</evidence>
<sequence>MYKILHKNRFTIFFGTQLAILFGSLIFHTTLFTEKIVPVLFLINIASGLLMISHRKILTWFYTALFVLSLVFFGIDLINESGIGPNLTKRFFVYFLFYASVTYGIIHLVWKSKKVNTKVMIGLISGYISIGFMAFFLFSTLEIYNPDSFVGQLFTPEFTIADRLDALLYFSYITILTIGYGDIVPATPMAQKAVVLVSLTGQFYTLIVTAVVLEKYIRHSKKK</sequence>
<dbReference type="Pfam" id="PF07885">
    <property type="entry name" value="Ion_trans_2"/>
    <property type="match status" value="1"/>
</dbReference>
<evidence type="ECO:0000256" key="1">
    <source>
        <dbReference type="SAM" id="Phobius"/>
    </source>
</evidence>
<reference evidence="3 4" key="1">
    <citation type="submission" date="2023-09" db="EMBL/GenBank/DDBJ databases">
        <title>Novel taxa isolated from Blanes Bay.</title>
        <authorList>
            <person name="Rey-Velasco X."/>
            <person name="Lucena T."/>
        </authorList>
    </citation>
    <scope>NUCLEOTIDE SEQUENCE [LARGE SCALE GENOMIC DNA]</scope>
    <source>
        <strain evidence="3 4">S356</strain>
    </source>
</reference>
<dbReference type="SUPFAM" id="SSF81324">
    <property type="entry name" value="Voltage-gated potassium channels"/>
    <property type="match status" value="1"/>
</dbReference>
<dbReference type="Gene3D" id="1.10.287.70">
    <property type="match status" value="1"/>
</dbReference>
<accession>A0ABU3LCZ2</accession>
<feature type="transmembrane region" description="Helical" evidence="1">
    <location>
        <begin position="193"/>
        <end position="213"/>
    </location>
</feature>
<evidence type="ECO:0000313" key="3">
    <source>
        <dbReference type="EMBL" id="MDT7830937.1"/>
    </source>
</evidence>
<keyword evidence="4" id="KW-1185">Reference proteome</keyword>
<keyword evidence="1" id="KW-1133">Transmembrane helix</keyword>
<protein>
    <submittedName>
        <fullName evidence="3">Ion channel</fullName>
    </submittedName>
</protein>
<dbReference type="EMBL" id="JAVTTO010000001">
    <property type="protein sequence ID" value="MDT7830937.1"/>
    <property type="molecule type" value="Genomic_DNA"/>
</dbReference>
<keyword evidence="1" id="KW-0472">Membrane</keyword>